<reference evidence="2 3" key="1">
    <citation type="submission" date="2013-10" db="EMBL/GenBank/DDBJ databases">
        <authorList>
            <consortium name="International Citrus Genome Consortium"/>
            <person name="Jenkins J."/>
            <person name="Schmutz J."/>
            <person name="Prochnik S."/>
            <person name="Rokhsar D."/>
            <person name="Gmitter F."/>
            <person name="Ollitrault P."/>
            <person name="Machado M."/>
            <person name="Talon M."/>
            <person name="Wincker P."/>
            <person name="Jaillon O."/>
            <person name="Morgante M."/>
        </authorList>
    </citation>
    <scope>NUCLEOTIDE SEQUENCE</scope>
    <source>
        <strain evidence="3">cv. Clemenules</strain>
    </source>
</reference>
<evidence type="ECO:0000313" key="2">
    <source>
        <dbReference type="EMBL" id="ESR34369.1"/>
    </source>
</evidence>
<evidence type="ECO:0008006" key="4">
    <source>
        <dbReference type="Google" id="ProtNLM"/>
    </source>
</evidence>
<evidence type="ECO:0000256" key="1">
    <source>
        <dbReference type="SAM" id="MobiDB-lite"/>
    </source>
</evidence>
<dbReference type="InParanoid" id="V4U578"/>
<keyword evidence="3" id="KW-1185">Reference proteome</keyword>
<feature type="region of interest" description="Disordered" evidence="1">
    <location>
        <begin position="1"/>
        <end position="26"/>
    </location>
</feature>
<dbReference type="KEGG" id="cic:CICLE_v10005671mg"/>
<dbReference type="Gramene" id="ESR34369">
    <property type="protein sequence ID" value="ESR34369"/>
    <property type="gene ID" value="CICLE_v10005671mg"/>
</dbReference>
<evidence type="ECO:0000313" key="3">
    <source>
        <dbReference type="Proteomes" id="UP000030687"/>
    </source>
</evidence>
<dbReference type="EMBL" id="KI537036">
    <property type="protein sequence ID" value="ESR34369.1"/>
    <property type="molecule type" value="Genomic_DNA"/>
</dbReference>
<accession>V4U578</accession>
<proteinExistence type="predicted"/>
<feature type="compositionally biased region" description="Basic and acidic residues" evidence="1">
    <location>
        <begin position="17"/>
        <end position="26"/>
    </location>
</feature>
<protein>
    <recommendedName>
        <fullName evidence="4">SHSP domain-containing protein</fullName>
    </recommendedName>
</protein>
<dbReference type="Proteomes" id="UP000030687">
    <property type="component" value="Unassembled WGS sequence"/>
</dbReference>
<dbReference type="AlphaFoldDB" id="V4U578"/>
<name>V4U578_CITCL</name>
<organism evidence="2 3">
    <name type="scientific">Citrus clementina</name>
    <name type="common">Clementine</name>
    <name type="synonym">Citrus deliciosa x Citrus sinensis</name>
    <dbReference type="NCBI Taxonomy" id="85681"/>
    <lineage>
        <taxon>Eukaryota</taxon>
        <taxon>Viridiplantae</taxon>
        <taxon>Streptophyta</taxon>
        <taxon>Embryophyta</taxon>
        <taxon>Tracheophyta</taxon>
        <taxon>Spermatophyta</taxon>
        <taxon>Magnoliopsida</taxon>
        <taxon>eudicotyledons</taxon>
        <taxon>Gunneridae</taxon>
        <taxon>Pentapetalae</taxon>
        <taxon>rosids</taxon>
        <taxon>malvids</taxon>
        <taxon>Sapindales</taxon>
        <taxon>Rutaceae</taxon>
        <taxon>Aurantioideae</taxon>
        <taxon>Citrus</taxon>
    </lineage>
</organism>
<sequence>MAAENKTELPSGSVDGIPKDASADESVKAAKWGTTGAFPFEVATRAPNRSDALKTVSDMLESRGVKVVGQKIEKNGSISMNLKLPDGGESEIVVADQHRPLPNSESEIWYKKGIGFLKAAMVIEFTGEDKKEMLVKLSNLPPEFEIKDVEIEVEKRKLVLKLITELDENRELVRSEELPVDATGSAVSTLMEGRTLVLKFTLEKPKPEEKPKSIISKIWRFAKGAVKKAGPACVAVGAKMGFDEMNNDEPNAEPEAEQE</sequence>
<gene>
    <name evidence="2" type="ORF">CICLE_v10005671mg</name>
</gene>